<evidence type="ECO:0000259" key="1">
    <source>
        <dbReference type="Pfam" id="PF24626"/>
    </source>
</evidence>
<organism evidence="2 3">
    <name type="scientific">Collybiopsis luxurians FD-317 M1</name>
    <dbReference type="NCBI Taxonomy" id="944289"/>
    <lineage>
        <taxon>Eukaryota</taxon>
        <taxon>Fungi</taxon>
        <taxon>Dikarya</taxon>
        <taxon>Basidiomycota</taxon>
        <taxon>Agaricomycotina</taxon>
        <taxon>Agaricomycetes</taxon>
        <taxon>Agaricomycetidae</taxon>
        <taxon>Agaricales</taxon>
        <taxon>Marasmiineae</taxon>
        <taxon>Omphalotaceae</taxon>
        <taxon>Collybiopsis</taxon>
        <taxon>Collybiopsis luxurians</taxon>
    </lineage>
</organism>
<keyword evidence="3" id="KW-1185">Reference proteome</keyword>
<proteinExistence type="predicted"/>
<dbReference type="Proteomes" id="UP000053593">
    <property type="component" value="Unassembled WGS sequence"/>
</dbReference>
<dbReference type="AlphaFoldDB" id="A0A0D0C5H7"/>
<evidence type="ECO:0000313" key="3">
    <source>
        <dbReference type="Proteomes" id="UP000053593"/>
    </source>
</evidence>
<dbReference type="HOGENOM" id="CLU_180976_0_0_1"/>
<evidence type="ECO:0000313" key="2">
    <source>
        <dbReference type="EMBL" id="KIK49978.1"/>
    </source>
</evidence>
<sequence length="79" mass="9164">KFFPRYDGPYKVIKSHPETSHYTLDLPNQPHAFPSFHVNVLKKYHANDASLFLSHELICPALTIVDGHEEYDIERILDS</sequence>
<name>A0A0D0C5H7_9AGAR</name>
<feature type="non-terminal residue" evidence="2">
    <location>
        <position position="1"/>
    </location>
</feature>
<reference evidence="2 3" key="1">
    <citation type="submission" date="2014-04" db="EMBL/GenBank/DDBJ databases">
        <title>Evolutionary Origins and Diversification of the Mycorrhizal Mutualists.</title>
        <authorList>
            <consortium name="DOE Joint Genome Institute"/>
            <consortium name="Mycorrhizal Genomics Consortium"/>
            <person name="Kohler A."/>
            <person name="Kuo A."/>
            <person name="Nagy L.G."/>
            <person name="Floudas D."/>
            <person name="Copeland A."/>
            <person name="Barry K.W."/>
            <person name="Cichocki N."/>
            <person name="Veneault-Fourrey C."/>
            <person name="LaButti K."/>
            <person name="Lindquist E.A."/>
            <person name="Lipzen A."/>
            <person name="Lundell T."/>
            <person name="Morin E."/>
            <person name="Murat C."/>
            <person name="Riley R."/>
            <person name="Ohm R."/>
            <person name="Sun H."/>
            <person name="Tunlid A."/>
            <person name="Henrissat B."/>
            <person name="Grigoriev I.V."/>
            <person name="Hibbett D.S."/>
            <person name="Martin F."/>
        </authorList>
    </citation>
    <scope>NUCLEOTIDE SEQUENCE [LARGE SCALE GENOMIC DNA]</scope>
    <source>
        <strain evidence="2 3">FD-317 M1</strain>
    </source>
</reference>
<protein>
    <recommendedName>
        <fullName evidence="1">Tf2-1-like SH3-like domain-containing protein</fullName>
    </recommendedName>
</protein>
<gene>
    <name evidence="2" type="ORF">GYMLUDRAFT_106602</name>
</gene>
<accession>A0A0D0C5H7</accession>
<feature type="non-terminal residue" evidence="2">
    <location>
        <position position="79"/>
    </location>
</feature>
<dbReference type="EMBL" id="KN834946">
    <property type="protein sequence ID" value="KIK49978.1"/>
    <property type="molecule type" value="Genomic_DNA"/>
</dbReference>
<dbReference type="Pfam" id="PF24626">
    <property type="entry name" value="SH3_Tf2-1"/>
    <property type="match status" value="1"/>
</dbReference>
<feature type="domain" description="Tf2-1-like SH3-like" evidence="1">
    <location>
        <begin position="1"/>
        <end position="45"/>
    </location>
</feature>
<dbReference type="InterPro" id="IPR056924">
    <property type="entry name" value="SH3_Tf2-1"/>
</dbReference>
<dbReference type="OrthoDB" id="3268967at2759"/>